<dbReference type="AlphaFoldDB" id="A0A511D9K1"/>
<evidence type="ECO:0000259" key="3">
    <source>
        <dbReference type="PROSITE" id="PS50977"/>
    </source>
</evidence>
<dbReference type="InterPro" id="IPR050109">
    <property type="entry name" value="HTH-type_TetR-like_transc_reg"/>
</dbReference>
<dbReference type="Gene3D" id="1.10.357.10">
    <property type="entry name" value="Tetracycline Repressor, domain 2"/>
    <property type="match status" value="1"/>
</dbReference>
<dbReference type="SUPFAM" id="SSF48498">
    <property type="entry name" value="Tetracyclin repressor-like, C-terminal domain"/>
    <property type="match status" value="1"/>
</dbReference>
<comment type="caution">
    <text evidence="4">The sequence shown here is derived from an EMBL/GenBank/DDBJ whole genome shotgun (WGS) entry which is preliminary data.</text>
</comment>
<dbReference type="PANTHER" id="PTHR30055:SF226">
    <property type="entry name" value="HTH-TYPE TRANSCRIPTIONAL REGULATOR PKSA"/>
    <property type="match status" value="1"/>
</dbReference>
<keyword evidence="1 2" id="KW-0238">DNA-binding</keyword>
<dbReference type="InterPro" id="IPR036271">
    <property type="entry name" value="Tet_transcr_reg_TetR-rel_C_sf"/>
</dbReference>
<dbReference type="Proteomes" id="UP000321685">
    <property type="component" value="Unassembled WGS sequence"/>
</dbReference>
<organism evidence="4 5">
    <name type="scientific">Pseudonocardia sulfidoxydans NBRC 16205</name>
    <dbReference type="NCBI Taxonomy" id="1223511"/>
    <lineage>
        <taxon>Bacteria</taxon>
        <taxon>Bacillati</taxon>
        <taxon>Actinomycetota</taxon>
        <taxon>Actinomycetes</taxon>
        <taxon>Pseudonocardiales</taxon>
        <taxon>Pseudonocardiaceae</taxon>
        <taxon>Pseudonocardia</taxon>
    </lineage>
</organism>
<gene>
    <name evidence="4" type="ORF">PSU4_02310</name>
</gene>
<evidence type="ECO:0000313" key="5">
    <source>
        <dbReference type="Proteomes" id="UP000321685"/>
    </source>
</evidence>
<proteinExistence type="predicted"/>
<keyword evidence="5" id="KW-1185">Reference proteome</keyword>
<reference evidence="4 5" key="1">
    <citation type="submission" date="2019-07" db="EMBL/GenBank/DDBJ databases">
        <title>Whole genome shotgun sequence of Pseudonocardia sulfidoxydans NBRC 16205.</title>
        <authorList>
            <person name="Hosoyama A."/>
            <person name="Uohara A."/>
            <person name="Ohji S."/>
            <person name="Ichikawa N."/>
        </authorList>
    </citation>
    <scope>NUCLEOTIDE SEQUENCE [LARGE SCALE GENOMIC DNA]</scope>
    <source>
        <strain evidence="4 5">NBRC 16205</strain>
    </source>
</reference>
<dbReference type="InterPro" id="IPR009057">
    <property type="entry name" value="Homeodomain-like_sf"/>
</dbReference>
<dbReference type="EMBL" id="BJVJ01000001">
    <property type="protein sequence ID" value="GEL21277.1"/>
    <property type="molecule type" value="Genomic_DNA"/>
</dbReference>
<evidence type="ECO:0000256" key="2">
    <source>
        <dbReference type="PROSITE-ProRule" id="PRU00335"/>
    </source>
</evidence>
<sequence>MSEGVAVAVPAQFVHVVGIRREWTGRASSSTLTRTLGADDDAGMASRRMDKLERREQLVDAALRVAEDEGIPAMTVRRVAEAADVSLGLVHYCFRDKDDLVSAVAARAVEQLERAGIDALAQVGDTLLEALQAGVRGMWAASSSSRRRQLVTYEITTHSLRTDGMHAVAVDQYKIGQMAVEQFLTQAADATGHGWTRPVEDLAGMTLAVIDGVCLRWLVDGDQEGALARLDGFAETLARDAAPVADARAEVS</sequence>
<dbReference type="PROSITE" id="PS50977">
    <property type="entry name" value="HTH_TETR_2"/>
    <property type="match status" value="1"/>
</dbReference>
<evidence type="ECO:0000313" key="4">
    <source>
        <dbReference type="EMBL" id="GEL21277.1"/>
    </source>
</evidence>
<accession>A0A511D9K1</accession>
<dbReference type="PANTHER" id="PTHR30055">
    <property type="entry name" value="HTH-TYPE TRANSCRIPTIONAL REGULATOR RUTR"/>
    <property type="match status" value="1"/>
</dbReference>
<protein>
    <recommendedName>
        <fullName evidence="3">HTH tetR-type domain-containing protein</fullName>
    </recommendedName>
</protein>
<evidence type="ECO:0000256" key="1">
    <source>
        <dbReference type="ARBA" id="ARBA00023125"/>
    </source>
</evidence>
<feature type="DNA-binding region" description="H-T-H motif" evidence="2">
    <location>
        <begin position="75"/>
        <end position="94"/>
    </location>
</feature>
<name>A0A511D9K1_9PSEU</name>
<dbReference type="GO" id="GO:0003700">
    <property type="term" value="F:DNA-binding transcription factor activity"/>
    <property type="evidence" value="ECO:0007669"/>
    <property type="project" value="TreeGrafter"/>
</dbReference>
<dbReference type="GO" id="GO:0000976">
    <property type="term" value="F:transcription cis-regulatory region binding"/>
    <property type="evidence" value="ECO:0007669"/>
    <property type="project" value="TreeGrafter"/>
</dbReference>
<dbReference type="InterPro" id="IPR001647">
    <property type="entry name" value="HTH_TetR"/>
</dbReference>
<feature type="domain" description="HTH tetR-type" evidence="3">
    <location>
        <begin position="52"/>
        <end position="112"/>
    </location>
</feature>
<dbReference type="Pfam" id="PF00440">
    <property type="entry name" value="TetR_N"/>
    <property type="match status" value="1"/>
</dbReference>
<dbReference type="SUPFAM" id="SSF46689">
    <property type="entry name" value="Homeodomain-like"/>
    <property type="match status" value="1"/>
</dbReference>